<organism evidence="1 2">
    <name type="scientific">Sphingorhabdus pulchriflava</name>
    <dbReference type="NCBI Taxonomy" id="2292257"/>
    <lineage>
        <taxon>Bacteria</taxon>
        <taxon>Pseudomonadati</taxon>
        <taxon>Pseudomonadota</taxon>
        <taxon>Alphaproteobacteria</taxon>
        <taxon>Sphingomonadales</taxon>
        <taxon>Sphingomonadaceae</taxon>
        <taxon>Sphingorhabdus</taxon>
    </lineage>
</organism>
<dbReference type="AlphaFoldDB" id="A0A371BGS3"/>
<name>A0A371BGS3_9SPHN</name>
<keyword evidence="2" id="KW-1185">Reference proteome</keyword>
<evidence type="ECO:0000313" key="1">
    <source>
        <dbReference type="EMBL" id="RDV06760.1"/>
    </source>
</evidence>
<protein>
    <submittedName>
        <fullName evidence="1">Uncharacterized protein</fullName>
    </submittedName>
</protein>
<sequence>MTNSNLIFAAAMLAILNSNTTVHSTQPVQQSDRDKIDAETVVLFNENSLAINVGVDGTYSGPGWDRLIGEGEKAGIVILGEQHATADIPALANQLHATLKSDALAIEVGPWSARYATELIKQGAGKLEAWQARSGHGFAFPFLFFAEESKAAEKMALRSPEKIEPLWGLDQEFVGSGASLPPMLQREAKTNAQKAAVASFAAVQRKDPMMVGSIDDPAIDALAGAFAGNAIVGEIVTALRMTSAIYAPYTRGIGSFYEANLKREDYMKSNFVAAYNRTKSNLGRNPRVLVKLGGNHAMRGINDTNLPAFGNFAAEWGHAQEIGVVNIMADCFSGQARSPQSNKAEPCEAMATNAPALKAIEKKGPVTLVDFRPMRAKLGKLKNIDSRSRELILAFDFYLAIADVRPATMIQFN</sequence>
<dbReference type="OrthoDB" id="128385at2"/>
<dbReference type="EMBL" id="QRGP01000001">
    <property type="protein sequence ID" value="RDV06760.1"/>
    <property type="molecule type" value="Genomic_DNA"/>
</dbReference>
<evidence type="ECO:0000313" key="2">
    <source>
        <dbReference type="Proteomes" id="UP000263833"/>
    </source>
</evidence>
<reference evidence="2" key="1">
    <citation type="submission" date="2018-08" db="EMBL/GenBank/DDBJ databases">
        <authorList>
            <person name="Kim S.-J."/>
            <person name="Jung G.-Y."/>
        </authorList>
    </citation>
    <scope>NUCLEOTIDE SEQUENCE [LARGE SCALE GENOMIC DNA]</scope>
    <source>
        <strain evidence="2">GY_G</strain>
    </source>
</reference>
<dbReference type="Proteomes" id="UP000263833">
    <property type="component" value="Unassembled WGS sequence"/>
</dbReference>
<comment type="caution">
    <text evidence="1">The sequence shown here is derived from an EMBL/GenBank/DDBJ whole genome shotgun (WGS) entry which is preliminary data.</text>
</comment>
<accession>A0A371BGS3</accession>
<proteinExistence type="predicted"/>
<gene>
    <name evidence="1" type="ORF">DXH95_04975</name>
</gene>
<dbReference type="RefSeq" id="WP_115548306.1">
    <property type="nucleotide sequence ID" value="NZ_QRGP01000001.1"/>
</dbReference>